<dbReference type="Proteomes" id="UP000294662">
    <property type="component" value="Unassembled WGS sequence"/>
</dbReference>
<comment type="subunit">
    <text evidence="7">Heterodimer of a catalytic subunit (MsrP) and a heme-binding subunit (MsrQ).</text>
</comment>
<evidence type="ECO:0000256" key="5">
    <source>
        <dbReference type="ARBA" id="ARBA00023004"/>
    </source>
</evidence>
<dbReference type="GO" id="GO:0010181">
    <property type="term" value="F:FMN binding"/>
    <property type="evidence" value="ECO:0007669"/>
    <property type="project" value="UniProtKB-UniRule"/>
</dbReference>
<comment type="function">
    <text evidence="7">Part of the MsrPQ system that repairs oxidized periplasmic proteins containing methionine sulfoxide residues (Met-O), using respiratory chain electrons. Thus protects these proteins from oxidative-stress damage caused by reactive species of oxygen and chlorine generated by the host defense mechanisms. MsrPQ is essential for the maintenance of envelope integrity under bleach stress, rescuing a wide series of structurally unrelated periplasmic proteins from methionine oxidation. MsrQ provides electrons for reduction to the reductase catalytic subunit MsrP, using the quinone pool of the respiratory chain.</text>
</comment>
<feature type="transmembrane region" description="Helical" evidence="7">
    <location>
        <begin position="64"/>
        <end position="80"/>
    </location>
</feature>
<keyword evidence="7" id="KW-1003">Cell membrane</keyword>
<name>A0A4R5EN97_9RHOB</name>
<keyword evidence="7" id="KW-0288">FMN</keyword>
<dbReference type="HAMAP" id="MF_01207">
    <property type="entry name" value="MsrQ"/>
    <property type="match status" value="1"/>
</dbReference>
<keyword evidence="7" id="KW-0249">Electron transport</keyword>
<keyword evidence="7" id="KW-0349">Heme</keyword>
<keyword evidence="4 7" id="KW-1133">Transmembrane helix</keyword>
<comment type="subcellular location">
    <subcellularLocation>
        <location evidence="7">Cell membrane</location>
        <topology evidence="7">Multi-pass membrane protein</topology>
    </subcellularLocation>
    <subcellularLocation>
        <location evidence="1">Membrane</location>
        <topology evidence="1">Multi-pass membrane protein</topology>
    </subcellularLocation>
</comment>
<dbReference type="Pfam" id="PF01794">
    <property type="entry name" value="Ferric_reduct"/>
    <property type="match status" value="1"/>
</dbReference>
<dbReference type="GO" id="GO:0020037">
    <property type="term" value="F:heme binding"/>
    <property type="evidence" value="ECO:0007669"/>
    <property type="project" value="UniProtKB-UniRule"/>
</dbReference>
<protein>
    <recommendedName>
        <fullName evidence="7">Protein-methionine-sulfoxide reductase heme-binding subunit MsrQ</fullName>
    </recommendedName>
    <alternativeName>
        <fullName evidence="7">Flavocytochrome MsrQ</fullName>
    </alternativeName>
</protein>
<dbReference type="PANTHER" id="PTHR36964">
    <property type="entry name" value="PROTEIN-METHIONINE-SULFOXIDE REDUCTASE HEME-BINDING SUBUNIT MSRQ"/>
    <property type="match status" value="1"/>
</dbReference>
<evidence type="ECO:0000259" key="8">
    <source>
        <dbReference type="Pfam" id="PF01794"/>
    </source>
</evidence>
<dbReference type="GO" id="GO:0030091">
    <property type="term" value="P:protein repair"/>
    <property type="evidence" value="ECO:0007669"/>
    <property type="project" value="UniProtKB-UniRule"/>
</dbReference>
<proteinExistence type="inferred from homology"/>
<gene>
    <name evidence="7 9" type="primary">msrQ</name>
    <name evidence="9" type="ORF">E1B25_16425</name>
</gene>
<evidence type="ECO:0000256" key="2">
    <source>
        <dbReference type="ARBA" id="ARBA00022448"/>
    </source>
</evidence>
<keyword evidence="6 7" id="KW-0472">Membrane</keyword>
<dbReference type="AlphaFoldDB" id="A0A4R5EN97"/>
<comment type="cofactor">
    <cofactor evidence="7">
        <name>FMN</name>
        <dbReference type="ChEBI" id="CHEBI:58210"/>
    </cofactor>
    <text evidence="7">Binds 1 FMN per subunit.</text>
</comment>
<evidence type="ECO:0000256" key="1">
    <source>
        <dbReference type="ARBA" id="ARBA00004141"/>
    </source>
</evidence>
<organism evidence="9 10">
    <name type="scientific">Antarcticimicrobium sediminis</name>
    <dbReference type="NCBI Taxonomy" id="2546227"/>
    <lineage>
        <taxon>Bacteria</taxon>
        <taxon>Pseudomonadati</taxon>
        <taxon>Pseudomonadota</taxon>
        <taxon>Alphaproteobacteria</taxon>
        <taxon>Rhodobacterales</taxon>
        <taxon>Paracoccaceae</taxon>
        <taxon>Antarcticimicrobium</taxon>
    </lineage>
</organism>
<keyword evidence="7" id="KW-0285">Flavoprotein</keyword>
<comment type="similarity">
    <text evidence="7">Belongs to the MsrQ family.</text>
</comment>
<keyword evidence="3 7" id="KW-0812">Transmembrane</keyword>
<feature type="transmembrane region" description="Helical" evidence="7">
    <location>
        <begin position="24"/>
        <end position="44"/>
    </location>
</feature>
<comment type="caution">
    <text evidence="9">The sequence shown here is derived from an EMBL/GenBank/DDBJ whole genome shotgun (WGS) entry which is preliminary data.</text>
</comment>
<dbReference type="GO" id="GO:0009055">
    <property type="term" value="F:electron transfer activity"/>
    <property type="evidence" value="ECO:0007669"/>
    <property type="project" value="UniProtKB-UniRule"/>
</dbReference>
<feature type="transmembrane region" description="Helical" evidence="7">
    <location>
        <begin position="123"/>
        <end position="144"/>
    </location>
</feature>
<dbReference type="EMBL" id="SMFP01000011">
    <property type="protein sequence ID" value="TDE36064.1"/>
    <property type="molecule type" value="Genomic_DNA"/>
</dbReference>
<feature type="transmembrane region" description="Helical" evidence="7">
    <location>
        <begin position="164"/>
        <end position="182"/>
    </location>
</feature>
<evidence type="ECO:0000256" key="6">
    <source>
        <dbReference type="ARBA" id="ARBA00023136"/>
    </source>
</evidence>
<evidence type="ECO:0000256" key="3">
    <source>
        <dbReference type="ARBA" id="ARBA00022692"/>
    </source>
</evidence>
<feature type="domain" description="Ferric oxidoreductase" evidence="8">
    <location>
        <begin position="62"/>
        <end position="172"/>
    </location>
</feature>
<dbReference type="PANTHER" id="PTHR36964:SF1">
    <property type="entry name" value="PROTEIN-METHIONINE-SULFOXIDE REDUCTASE HEME-BINDING SUBUNIT MSRQ"/>
    <property type="match status" value="1"/>
</dbReference>
<dbReference type="GO" id="GO:0005886">
    <property type="term" value="C:plasma membrane"/>
    <property type="evidence" value="ECO:0007669"/>
    <property type="project" value="UniProtKB-SubCell"/>
</dbReference>
<dbReference type="RefSeq" id="WP_132830605.1">
    <property type="nucleotide sequence ID" value="NZ_SMFP01000011.1"/>
</dbReference>
<comment type="cofactor">
    <cofactor evidence="7">
        <name>heme b</name>
        <dbReference type="ChEBI" id="CHEBI:60344"/>
    </cofactor>
    <text evidence="7">Binds 1 heme b (iron(II)-protoporphyrin IX) group per subunit.</text>
</comment>
<dbReference type="InterPro" id="IPR022837">
    <property type="entry name" value="MsrQ-like"/>
</dbReference>
<keyword evidence="5 7" id="KW-0408">Iron</keyword>
<evidence type="ECO:0000313" key="10">
    <source>
        <dbReference type="Proteomes" id="UP000294662"/>
    </source>
</evidence>
<dbReference type="NCBIfam" id="NF003833">
    <property type="entry name" value="PRK05419.1-5"/>
    <property type="match status" value="1"/>
</dbReference>
<keyword evidence="2 7" id="KW-0813">Transport</keyword>
<feature type="transmembrane region" description="Helical" evidence="7">
    <location>
        <begin position="92"/>
        <end position="111"/>
    </location>
</feature>
<evidence type="ECO:0000256" key="7">
    <source>
        <dbReference type="HAMAP-Rule" id="MF_01207"/>
    </source>
</evidence>
<dbReference type="InterPro" id="IPR013130">
    <property type="entry name" value="Fe3_Rdtase_TM_dom"/>
</dbReference>
<reference evidence="9 10" key="1">
    <citation type="submission" date="2019-03" db="EMBL/GenBank/DDBJ databases">
        <authorList>
            <person name="Zhang S."/>
        </authorList>
    </citation>
    <scope>NUCLEOTIDE SEQUENCE [LARGE SCALE GENOMIC DNA]</scope>
    <source>
        <strain evidence="9 10">S4J41</strain>
    </source>
</reference>
<dbReference type="GO" id="GO:0046872">
    <property type="term" value="F:metal ion binding"/>
    <property type="evidence" value="ECO:0007669"/>
    <property type="project" value="UniProtKB-KW"/>
</dbReference>
<feature type="transmembrane region" description="Helical" evidence="7">
    <location>
        <begin position="188"/>
        <end position="205"/>
    </location>
</feature>
<keyword evidence="7" id="KW-0479">Metal-binding</keyword>
<dbReference type="GO" id="GO:0016679">
    <property type="term" value="F:oxidoreductase activity, acting on diphenols and related substances as donors"/>
    <property type="evidence" value="ECO:0007669"/>
    <property type="project" value="TreeGrafter"/>
</dbReference>
<evidence type="ECO:0000256" key="4">
    <source>
        <dbReference type="ARBA" id="ARBA00022989"/>
    </source>
</evidence>
<keyword evidence="10" id="KW-1185">Reference proteome</keyword>
<accession>A0A4R5EN97</accession>
<dbReference type="OrthoDB" id="9788328at2"/>
<sequence>MRVWILQSSSDVLADLLNHWLRRVPVWAVYLLGALPAPVLLYWGMTGGLGVEPIKALEHELGSLALQLLIAGLAITPLRRRLGLNLMKFRRAIGLLAFFYISLHLLTWLLLDVQIPSQIWGDIVKRPYITVGMAAFVLLLPLALTSNNRALRWLGPLWRRLHQLVYPAVLLGAVHFVMLRKGLQIEPLIYLAVVLALLALRLPMVRRARPA</sequence>
<evidence type="ECO:0000313" key="9">
    <source>
        <dbReference type="EMBL" id="TDE36064.1"/>
    </source>
</evidence>